<dbReference type="EMBL" id="BSTJ01000023">
    <property type="protein sequence ID" value="GLY81856.1"/>
    <property type="molecule type" value="Genomic_DNA"/>
</dbReference>
<dbReference type="RefSeq" id="WP_285636870.1">
    <property type="nucleotide sequence ID" value="NZ_BSTJ01000023.1"/>
</dbReference>
<organism evidence="1 2">
    <name type="scientific">Actinoallomurus iriomotensis</name>
    <dbReference type="NCBI Taxonomy" id="478107"/>
    <lineage>
        <taxon>Bacteria</taxon>
        <taxon>Bacillati</taxon>
        <taxon>Actinomycetota</taxon>
        <taxon>Actinomycetes</taxon>
        <taxon>Streptosporangiales</taxon>
        <taxon>Thermomonosporaceae</taxon>
        <taxon>Actinoallomurus</taxon>
    </lineage>
</organism>
<gene>
    <name evidence="1" type="ORF">Airi01_101230</name>
</gene>
<proteinExistence type="predicted"/>
<name>A0A9W6RU19_9ACTN</name>
<dbReference type="Proteomes" id="UP001165135">
    <property type="component" value="Unassembled WGS sequence"/>
</dbReference>
<evidence type="ECO:0000313" key="2">
    <source>
        <dbReference type="Proteomes" id="UP001165135"/>
    </source>
</evidence>
<sequence>MHHSDRRSEETPAEALARLVGELVDTVQTTAEVTRYRRVRRGPDRTIAVIDLTTHRTRAPGIIDQLHAIQAAAKTVAVDRYRWVRNDDDPCPSGTVCAHGRWVYLRTERRPAAPYGIVTIGDAIPQGSPGWDADGALSPMPSGKSFESRSPATAALELLLDIRAGVTELREQLGATTPQPSTKRGLRELVGLVLAVHEDDAHRVAGRVRSWVSTAKILLGYEAPIVALRDMYCRYCGGQLMVRADASSAVWCDGYVPIHGPAREGGTWPIDWVRCGASWPRGSWVALLDEMKGLSA</sequence>
<dbReference type="AlphaFoldDB" id="A0A9W6RU19"/>
<evidence type="ECO:0000313" key="1">
    <source>
        <dbReference type="EMBL" id="GLY81856.1"/>
    </source>
</evidence>
<protein>
    <submittedName>
        <fullName evidence="1">Uncharacterized protein</fullName>
    </submittedName>
</protein>
<reference evidence="1" key="1">
    <citation type="submission" date="2023-03" db="EMBL/GenBank/DDBJ databases">
        <title>Actinoallomurus iriomotensis NBRC 103681.</title>
        <authorList>
            <person name="Ichikawa N."/>
            <person name="Sato H."/>
            <person name="Tonouchi N."/>
        </authorList>
    </citation>
    <scope>NUCLEOTIDE SEQUENCE</scope>
    <source>
        <strain evidence="1">NBRC 103681</strain>
    </source>
</reference>
<comment type="caution">
    <text evidence="1">The sequence shown here is derived from an EMBL/GenBank/DDBJ whole genome shotgun (WGS) entry which is preliminary data.</text>
</comment>
<accession>A0A9W6RU19</accession>